<feature type="transmembrane region" description="Helical" evidence="1">
    <location>
        <begin position="66"/>
        <end position="88"/>
    </location>
</feature>
<protein>
    <submittedName>
        <fullName evidence="2">Uncharacterized protein</fullName>
    </submittedName>
</protein>
<evidence type="ECO:0000313" key="3">
    <source>
        <dbReference type="Proteomes" id="UP000178735"/>
    </source>
</evidence>
<sequence length="179" mass="20436">MFSEYFLFFNILLFSGFGLEIIFGQKRSRFKPYFNVCLVNSVTLVANSLLFFALKDFFFAKHHIGVQYVFLIMPAAAMFFNEFLFKLVRHSDFNIFDSLNFVGAVFPMFIYAGAKDAAEAFRLSSGAALGFLLFSLLFFHIKRHAGVNCESGDDFTAFCYEIIMFGLLSASFSIFFKVV</sequence>
<keyword evidence="1" id="KW-1133">Transmembrane helix</keyword>
<dbReference type="AlphaFoldDB" id="A0A1F7WHC9"/>
<feature type="transmembrane region" description="Helical" evidence="1">
    <location>
        <begin position="6"/>
        <end position="24"/>
    </location>
</feature>
<keyword evidence="1" id="KW-0812">Transmembrane</keyword>
<keyword evidence="1" id="KW-0472">Membrane</keyword>
<dbReference type="Proteomes" id="UP000178735">
    <property type="component" value="Unassembled WGS sequence"/>
</dbReference>
<organism evidence="2 3">
    <name type="scientific">Candidatus Wallbacteria bacterium GWC2_49_35</name>
    <dbReference type="NCBI Taxonomy" id="1817813"/>
    <lineage>
        <taxon>Bacteria</taxon>
        <taxon>Candidatus Walliibacteriota</taxon>
    </lineage>
</organism>
<reference evidence="2 3" key="1">
    <citation type="journal article" date="2016" name="Nat. Commun.">
        <title>Thousands of microbial genomes shed light on interconnected biogeochemical processes in an aquifer system.</title>
        <authorList>
            <person name="Anantharaman K."/>
            <person name="Brown C.T."/>
            <person name="Hug L.A."/>
            <person name="Sharon I."/>
            <person name="Castelle C.J."/>
            <person name="Probst A.J."/>
            <person name="Thomas B.C."/>
            <person name="Singh A."/>
            <person name="Wilkins M.J."/>
            <person name="Karaoz U."/>
            <person name="Brodie E.L."/>
            <person name="Williams K.H."/>
            <person name="Hubbard S.S."/>
            <person name="Banfield J.F."/>
        </authorList>
    </citation>
    <scope>NUCLEOTIDE SEQUENCE [LARGE SCALE GENOMIC DNA]</scope>
</reference>
<accession>A0A1F7WHC9</accession>
<evidence type="ECO:0000256" key="1">
    <source>
        <dbReference type="SAM" id="Phobius"/>
    </source>
</evidence>
<feature type="transmembrane region" description="Helical" evidence="1">
    <location>
        <begin position="33"/>
        <end position="54"/>
    </location>
</feature>
<dbReference type="EMBL" id="MGFH01000213">
    <property type="protein sequence ID" value="OGM02232.1"/>
    <property type="molecule type" value="Genomic_DNA"/>
</dbReference>
<name>A0A1F7WHC9_9BACT</name>
<proteinExistence type="predicted"/>
<feature type="transmembrane region" description="Helical" evidence="1">
    <location>
        <begin position="158"/>
        <end position="176"/>
    </location>
</feature>
<comment type="caution">
    <text evidence="2">The sequence shown here is derived from an EMBL/GenBank/DDBJ whole genome shotgun (WGS) entry which is preliminary data.</text>
</comment>
<gene>
    <name evidence="2" type="ORF">A2008_09035</name>
</gene>
<feature type="transmembrane region" description="Helical" evidence="1">
    <location>
        <begin position="120"/>
        <end position="138"/>
    </location>
</feature>
<evidence type="ECO:0000313" key="2">
    <source>
        <dbReference type="EMBL" id="OGM02232.1"/>
    </source>
</evidence>
<dbReference type="STRING" id="1817813.A2008_09035"/>